<protein>
    <submittedName>
        <fullName evidence="10">Rhomboid family intramembrane serine protease</fullName>
        <ecNumber evidence="10">3.4.21.105</ecNumber>
    </submittedName>
</protein>
<dbReference type="RefSeq" id="WP_332519675.1">
    <property type="nucleotide sequence ID" value="NZ_JANRHA010000004.1"/>
</dbReference>
<dbReference type="EC" id="3.4.21.105" evidence="10"/>
<dbReference type="PANTHER" id="PTHR43731:SF14">
    <property type="entry name" value="PRESENILIN-ASSOCIATED RHOMBOID-LIKE PROTEIN, MITOCHONDRIAL"/>
    <property type="match status" value="1"/>
</dbReference>
<dbReference type="SUPFAM" id="SSF144091">
    <property type="entry name" value="Rhomboid-like"/>
    <property type="match status" value="1"/>
</dbReference>
<comment type="subcellular location">
    <subcellularLocation>
        <location evidence="1">Membrane</location>
        <topology evidence="1">Multi-pass membrane protein</topology>
    </subcellularLocation>
</comment>
<keyword evidence="3 8" id="KW-0812">Transmembrane</keyword>
<reference evidence="10" key="1">
    <citation type="submission" date="2022-08" db="EMBL/GenBank/DDBJ databases">
        <title>Genome analysis of Corynebacteriales strain.</title>
        <authorList>
            <person name="Lee S.D."/>
        </authorList>
    </citation>
    <scope>NUCLEOTIDE SEQUENCE</scope>
    <source>
        <strain evidence="10">D3-21</strain>
    </source>
</reference>
<dbReference type="Pfam" id="PF01694">
    <property type="entry name" value="Rhomboid"/>
    <property type="match status" value="1"/>
</dbReference>
<evidence type="ECO:0000256" key="7">
    <source>
        <dbReference type="SAM" id="MobiDB-lite"/>
    </source>
</evidence>
<evidence type="ECO:0000313" key="11">
    <source>
        <dbReference type="Proteomes" id="UP001152755"/>
    </source>
</evidence>
<evidence type="ECO:0000313" key="10">
    <source>
        <dbReference type="EMBL" id="MDG3014641.1"/>
    </source>
</evidence>
<evidence type="ECO:0000256" key="5">
    <source>
        <dbReference type="ARBA" id="ARBA00022989"/>
    </source>
</evidence>
<dbReference type="EMBL" id="JANRHA010000004">
    <property type="protein sequence ID" value="MDG3014641.1"/>
    <property type="molecule type" value="Genomic_DNA"/>
</dbReference>
<keyword evidence="6 8" id="KW-0472">Membrane</keyword>
<keyword evidence="11" id="KW-1185">Reference proteome</keyword>
<proteinExistence type="inferred from homology"/>
<sequence length="314" mass="32683">MTHPGWGGGQPPGGQPPQPGCYRHPDRPTGLSCARCGRPACPECLREASVGFHCVDCIAADQRNHATARTVSGAPMPTAGTHTPPRPVITYLLIAVNTAIFLATAAQAGSLLNNQHSKLFIDLALYPPAVVLGDYWRLIGSGFLHYGPLHLLVNMYALYIVGRDCELVLGKARYAAVYAVSLIGGSATVMFGPLNAVTAGASGAIFGIFGCVLIILLRLRRSPTAILAIIVINVIISVTLPGISWLGHLGGLAAGTIATAGLLFAPKVLQFVGVHQPTAKALVATGWAVIAAVGLLAVAMIAWRIVDLRALVGP</sequence>
<dbReference type="InterPro" id="IPR022764">
    <property type="entry name" value="Peptidase_S54_rhomboid_dom"/>
</dbReference>
<dbReference type="PANTHER" id="PTHR43731">
    <property type="entry name" value="RHOMBOID PROTEASE"/>
    <property type="match status" value="1"/>
</dbReference>
<feature type="transmembrane region" description="Helical" evidence="8">
    <location>
        <begin position="224"/>
        <end position="243"/>
    </location>
</feature>
<comment type="similarity">
    <text evidence="2">Belongs to the peptidase S54 family.</text>
</comment>
<feature type="compositionally biased region" description="Gly residues" evidence="7">
    <location>
        <begin position="1"/>
        <end position="12"/>
    </location>
</feature>
<gene>
    <name evidence="10" type="ORF">NVS88_08730</name>
</gene>
<keyword evidence="10" id="KW-0645">Protease</keyword>
<evidence type="ECO:0000256" key="4">
    <source>
        <dbReference type="ARBA" id="ARBA00022801"/>
    </source>
</evidence>
<accession>A0A9X4M547</accession>
<feature type="transmembrane region" description="Helical" evidence="8">
    <location>
        <begin position="249"/>
        <end position="269"/>
    </location>
</feature>
<evidence type="ECO:0000256" key="3">
    <source>
        <dbReference type="ARBA" id="ARBA00022692"/>
    </source>
</evidence>
<dbReference type="GO" id="GO:0004252">
    <property type="term" value="F:serine-type endopeptidase activity"/>
    <property type="evidence" value="ECO:0007669"/>
    <property type="project" value="InterPro"/>
</dbReference>
<evidence type="ECO:0000259" key="9">
    <source>
        <dbReference type="Pfam" id="PF01694"/>
    </source>
</evidence>
<dbReference type="AlphaFoldDB" id="A0A9X4M547"/>
<feature type="transmembrane region" description="Helical" evidence="8">
    <location>
        <begin position="197"/>
        <end position="217"/>
    </location>
</feature>
<dbReference type="Gene3D" id="1.20.1540.10">
    <property type="entry name" value="Rhomboid-like"/>
    <property type="match status" value="1"/>
</dbReference>
<dbReference type="InterPro" id="IPR035952">
    <property type="entry name" value="Rhomboid-like_sf"/>
</dbReference>
<evidence type="ECO:0000256" key="6">
    <source>
        <dbReference type="ARBA" id="ARBA00023136"/>
    </source>
</evidence>
<feature type="domain" description="Peptidase S54 rhomboid" evidence="9">
    <location>
        <begin position="133"/>
        <end position="261"/>
    </location>
</feature>
<feature type="transmembrane region" description="Helical" evidence="8">
    <location>
        <begin position="143"/>
        <end position="162"/>
    </location>
</feature>
<comment type="caution">
    <text evidence="10">The sequence shown here is derived from an EMBL/GenBank/DDBJ whole genome shotgun (WGS) entry which is preliminary data.</text>
</comment>
<feature type="transmembrane region" description="Helical" evidence="8">
    <location>
        <begin position="281"/>
        <end position="306"/>
    </location>
</feature>
<keyword evidence="5 8" id="KW-1133">Transmembrane helix</keyword>
<evidence type="ECO:0000256" key="8">
    <source>
        <dbReference type="SAM" id="Phobius"/>
    </source>
</evidence>
<evidence type="ECO:0000256" key="2">
    <source>
        <dbReference type="ARBA" id="ARBA00009045"/>
    </source>
</evidence>
<dbReference type="InterPro" id="IPR050925">
    <property type="entry name" value="Rhomboid_protease_S54"/>
</dbReference>
<dbReference type="GO" id="GO:0006508">
    <property type="term" value="P:proteolysis"/>
    <property type="evidence" value="ECO:0007669"/>
    <property type="project" value="UniProtKB-KW"/>
</dbReference>
<feature type="transmembrane region" description="Helical" evidence="8">
    <location>
        <begin position="88"/>
        <end position="112"/>
    </location>
</feature>
<dbReference type="Proteomes" id="UP001152755">
    <property type="component" value="Unassembled WGS sequence"/>
</dbReference>
<feature type="transmembrane region" description="Helical" evidence="8">
    <location>
        <begin position="174"/>
        <end position="191"/>
    </location>
</feature>
<organism evidence="10 11">
    <name type="scientific">Speluncibacter jeojiensis</name>
    <dbReference type="NCBI Taxonomy" id="2710754"/>
    <lineage>
        <taxon>Bacteria</taxon>
        <taxon>Bacillati</taxon>
        <taxon>Actinomycetota</taxon>
        <taxon>Actinomycetes</taxon>
        <taxon>Mycobacteriales</taxon>
        <taxon>Speluncibacteraceae</taxon>
        <taxon>Speluncibacter</taxon>
    </lineage>
</organism>
<feature type="region of interest" description="Disordered" evidence="7">
    <location>
        <begin position="1"/>
        <end position="23"/>
    </location>
</feature>
<keyword evidence="4 10" id="KW-0378">Hydrolase</keyword>
<dbReference type="GO" id="GO:0016020">
    <property type="term" value="C:membrane"/>
    <property type="evidence" value="ECO:0007669"/>
    <property type="project" value="UniProtKB-SubCell"/>
</dbReference>
<evidence type="ECO:0000256" key="1">
    <source>
        <dbReference type="ARBA" id="ARBA00004141"/>
    </source>
</evidence>
<name>A0A9X4M547_9ACTN</name>